<evidence type="ECO:0000256" key="5">
    <source>
        <dbReference type="ARBA" id="ARBA00023004"/>
    </source>
</evidence>
<evidence type="ECO:0000313" key="9">
    <source>
        <dbReference type="EMBL" id="MFC2248006.1"/>
    </source>
</evidence>
<dbReference type="InterPro" id="IPR050196">
    <property type="entry name" value="Cytochrome_P450_Monoox"/>
</dbReference>
<keyword evidence="8" id="KW-0812">Transmembrane</keyword>
<keyword evidence="4 7" id="KW-0560">Oxidoreductase</keyword>
<keyword evidence="8" id="KW-1133">Transmembrane helix</keyword>
<dbReference type="Gene3D" id="1.10.630.10">
    <property type="entry name" value="Cytochrome P450"/>
    <property type="match status" value="1"/>
</dbReference>
<dbReference type="Proteomes" id="UP001595190">
    <property type="component" value="Unassembled WGS sequence"/>
</dbReference>
<dbReference type="PROSITE" id="PS00086">
    <property type="entry name" value="CYTOCHROME_P450"/>
    <property type="match status" value="1"/>
</dbReference>
<keyword evidence="5 7" id="KW-0408">Iron</keyword>
<dbReference type="SUPFAM" id="SSF48264">
    <property type="entry name" value="Cytochrome P450"/>
    <property type="match status" value="1"/>
</dbReference>
<evidence type="ECO:0000256" key="8">
    <source>
        <dbReference type="SAM" id="Phobius"/>
    </source>
</evidence>
<name>A0ABV6Z747_9HYPH</name>
<feature type="transmembrane region" description="Helical" evidence="8">
    <location>
        <begin position="407"/>
        <end position="424"/>
    </location>
</feature>
<evidence type="ECO:0000256" key="4">
    <source>
        <dbReference type="ARBA" id="ARBA00023002"/>
    </source>
</evidence>
<dbReference type="InterPro" id="IPR017972">
    <property type="entry name" value="Cyt_P450_CS"/>
</dbReference>
<dbReference type="EMBL" id="JBHGPK010000001">
    <property type="protein sequence ID" value="MFC2248006.1"/>
    <property type="molecule type" value="Genomic_DNA"/>
</dbReference>
<sequence>MNIAVDPVISEASEGVAVSRSSLLAVFSAMITNPLKVIPPEAFREPLVVTRSGGKLRIFLTDPVLIHEALTTNSAALGKGEDTRRGLGPALGEGLLTADGEHWKWQRQSVAQGFHHEKLLAFLPTMIAAAERTCARWLETPPGAELDIGHEMMHTTFDIIVETMMSGQGAIDAEAVERSVTRYLEGSGWTFAMGLLKAPEWLPYPGRSGITRSAGYLRTTLSRVVADRRKSSEQKQDLLGLLLSAVDPESGRRMSDEQVVDNLLTFVMAGHETTALGLAWTFHLLAAHPDIEARVLAEIETATGEAGAVLPEHVASLTYTRQVFQEAMRLYPPAAIIPRVALADFKLGQHTIPAGAAIYVPIYAVHRHASLWEEPERFDPDRFAPEQAKGRHRYAYMPFGAGPRTCIGSAFAMLEAVAILAVLLKGFSLRSVDMSEPKPKLRITLRPDRKLRMKGVQRR</sequence>
<accession>A0ABV6Z747</accession>
<evidence type="ECO:0000256" key="7">
    <source>
        <dbReference type="RuleBase" id="RU000461"/>
    </source>
</evidence>
<evidence type="ECO:0000256" key="6">
    <source>
        <dbReference type="ARBA" id="ARBA00023033"/>
    </source>
</evidence>
<dbReference type="InterPro" id="IPR002401">
    <property type="entry name" value="Cyt_P450_E_grp-I"/>
</dbReference>
<keyword evidence="8" id="KW-0472">Membrane</keyword>
<gene>
    <name evidence="9" type="ORF">ACETRX_00115</name>
</gene>
<comment type="caution">
    <text evidence="9">The sequence shown here is derived from an EMBL/GenBank/DDBJ whole genome shotgun (WGS) entry which is preliminary data.</text>
</comment>
<evidence type="ECO:0000256" key="1">
    <source>
        <dbReference type="ARBA" id="ARBA00010617"/>
    </source>
</evidence>
<evidence type="ECO:0000313" key="10">
    <source>
        <dbReference type="Proteomes" id="UP001595190"/>
    </source>
</evidence>
<dbReference type="PRINTS" id="PR00385">
    <property type="entry name" value="P450"/>
</dbReference>
<keyword evidence="2 7" id="KW-0349">Heme</keyword>
<dbReference type="InterPro" id="IPR036396">
    <property type="entry name" value="Cyt_P450_sf"/>
</dbReference>
<keyword evidence="6 7" id="KW-0503">Monooxygenase</keyword>
<dbReference type="Pfam" id="PF00067">
    <property type="entry name" value="p450"/>
    <property type="match status" value="1"/>
</dbReference>
<protein>
    <submittedName>
        <fullName evidence="9">Cytochrome P450</fullName>
    </submittedName>
</protein>
<reference evidence="9 10" key="1">
    <citation type="submission" date="2024-09" db="EMBL/GenBank/DDBJ databases">
        <title>Description of Labrys sedimenti sp. nov., isolated from a diclofenac-degrading enrichment culture, and genome-based reclassification of Labrys portucalensis as a later heterotypic synonym of Labrys neptuniae.</title>
        <authorList>
            <person name="Tancsics A."/>
            <person name="Csepanyi A."/>
        </authorList>
    </citation>
    <scope>NUCLEOTIDE SEQUENCE [LARGE SCALE GENOMIC DNA]</scope>
    <source>
        <strain evidence="9 10">LMG 23412</strain>
    </source>
</reference>
<dbReference type="RefSeq" id="WP_394307797.1">
    <property type="nucleotide sequence ID" value="NZ_JBHGPK010000001.1"/>
</dbReference>
<evidence type="ECO:0000256" key="3">
    <source>
        <dbReference type="ARBA" id="ARBA00022723"/>
    </source>
</evidence>
<comment type="similarity">
    <text evidence="1 7">Belongs to the cytochrome P450 family.</text>
</comment>
<dbReference type="InterPro" id="IPR001128">
    <property type="entry name" value="Cyt_P450"/>
</dbReference>
<dbReference type="PRINTS" id="PR00463">
    <property type="entry name" value="EP450I"/>
</dbReference>
<organism evidence="9 10">
    <name type="scientific">Labrys neptuniae</name>
    <dbReference type="NCBI Taxonomy" id="376174"/>
    <lineage>
        <taxon>Bacteria</taxon>
        <taxon>Pseudomonadati</taxon>
        <taxon>Pseudomonadota</taxon>
        <taxon>Alphaproteobacteria</taxon>
        <taxon>Hyphomicrobiales</taxon>
        <taxon>Xanthobacteraceae</taxon>
        <taxon>Labrys</taxon>
    </lineage>
</organism>
<dbReference type="PANTHER" id="PTHR24291:SF50">
    <property type="entry name" value="BIFUNCTIONAL ALBAFLAVENONE MONOOXYGENASE_TERPENE SYNTHASE"/>
    <property type="match status" value="1"/>
</dbReference>
<evidence type="ECO:0000256" key="2">
    <source>
        <dbReference type="ARBA" id="ARBA00022617"/>
    </source>
</evidence>
<proteinExistence type="inferred from homology"/>
<keyword evidence="3 7" id="KW-0479">Metal-binding</keyword>
<dbReference type="PANTHER" id="PTHR24291">
    <property type="entry name" value="CYTOCHROME P450 FAMILY 4"/>
    <property type="match status" value="1"/>
</dbReference>